<gene>
    <name evidence="14" type="ORF">IAR55_001320</name>
</gene>
<dbReference type="NCBIfam" id="TIGR00272">
    <property type="entry name" value="DPH2"/>
    <property type="match status" value="1"/>
</dbReference>
<keyword evidence="7 12" id="KW-0479">Metal-binding</keyword>
<dbReference type="SFLD" id="SFLDS00032">
    <property type="entry name" value="Radical_SAM_3-amino-3-carboxyp"/>
    <property type="match status" value="1"/>
</dbReference>
<dbReference type="GeneID" id="92178579"/>
<dbReference type="FunFam" id="3.40.50.11840:FF:000005">
    <property type="entry name" value="2-(3-amino-3-carboxypropyl)histidine synthase subunit 2"/>
    <property type="match status" value="1"/>
</dbReference>
<dbReference type="RefSeq" id="XP_066805648.1">
    <property type="nucleotide sequence ID" value="XM_066944447.1"/>
</dbReference>
<protein>
    <recommendedName>
        <fullName evidence="5 12">2-(3-amino-3-carboxypropyl)histidine synthase subunit 2</fullName>
    </recommendedName>
</protein>
<evidence type="ECO:0000256" key="8">
    <source>
        <dbReference type="ARBA" id="ARBA00023004"/>
    </source>
</evidence>
<comment type="cofactor">
    <cofactor evidence="1">
        <name>[4Fe-4S] cluster</name>
        <dbReference type="ChEBI" id="CHEBI:49883"/>
    </cofactor>
</comment>
<comment type="similarity">
    <text evidence="4 12">Belongs to the DPH1/DPH2 family. DPH2 subfamily.</text>
</comment>
<dbReference type="InterPro" id="IPR042263">
    <property type="entry name" value="DPH1/DPH2_1"/>
</dbReference>
<evidence type="ECO:0000313" key="15">
    <source>
        <dbReference type="Proteomes" id="UP001388673"/>
    </source>
</evidence>
<feature type="region of interest" description="Disordered" evidence="13">
    <location>
        <begin position="401"/>
        <end position="490"/>
    </location>
</feature>
<dbReference type="EMBL" id="JBCAWK010000002">
    <property type="protein sequence ID" value="KAK8866169.1"/>
    <property type="molecule type" value="Genomic_DNA"/>
</dbReference>
<feature type="compositionally biased region" description="Basic and acidic residues" evidence="13">
    <location>
        <begin position="425"/>
        <end position="434"/>
    </location>
</feature>
<sequence length="546" mass="59632">MSDLFSTPAEHALNHPELEIVLSNAQAGPSSVGDGAEGLSVEEAFEVDITVEKILEGGYKTIGLQFPDELLPSSVSVYRAIQTRIQHTGAQAYVLADSTYGNCCPDVLSCLHLPADFLVHYGHACLTPTDALPVHYVFPRRKLDVEHAAQTLSDASQEELGEGGKKGVVVVWDVAYDWLADRITETFTRLSTLPIAFAAIQRPSTIPADTAEKGKGKAPALRSIEPPKGLEMSDCILWYIGEEGRASMNLQMTHASNPLFVYSPTSPTVTALHRTTSRLLSRRLFALHQALNADIFGLIVSNIGLASSKPLLAQLRADLGRAQKKSYTLSVGRLNPAKLANFAEIECFVLIGCNEGGVVDSKDFLAPIITPWELELALQGTDHVWRPDKWTLDLGKVLQDAQERRASAEEEEEDEPTSTSGKSMTNDREGRSQENDNVAVDVDDDDDDDNEGPEFSLITGKMRTIKRFGSATQGKGREGKSLENKNGNQEVTLRNQNFTLSKLESAGSNFLASREFKGLEMRVGLDEPSLLEEGRSGVARGYTEEK</sequence>
<dbReference type="Gene3D" id="3.40.50.11860">
    <property type="entry name" value="Diphthamide synthesis DPH1/DPH2 domain 3"/>
    <property type="match status" value="1"/>
</dbReference>
<dbReference type="GO" id="GO:0046872">
    <property type="term" value="F:metal ion binding"/>
    <property type="evidence" value="ECO:0007669"/>
    <property type="project" value="UniProtKB-KW"/>
</dbReference>
<dbReference type="Proteomes" id="UP001388673">
    <property type="component" value="Unassembled WGS sequence"/>
</dbReference>
<evidence type="ECO:0000313" key="14">
    <source>
        <dbReference type="EMBL" id="KAK8866169.1"/>
    </source>
</evidence>
<dbReference type="GO" id="GO:0090560">
    <property type="term" value="F:2-(3-amino-3-carboxypropyl)histidine synthase activity"/>
    <property type="evidence" value="ECO:0007669"/>
    <property type="project" value="InterPro"/>
</dbReference>
<evidence type="ECO:0000256" key="10">
    <source>
        <dbReference type="ARBA" id="ARBA00034128"/>
    </source>
</evidence>
<evidence type="ECO:0000256" key="1">
    <source>
        <dbReference type="ARBA" id="ARBA00001966"/>
    </source>
</evidence>
<evidence type="ECO:0000256" key="2">
    <source>
        <dbReference type="ARBA" id="ARBA00004496"/>
    </source>
</evidence>
<dbReference type="PANTHER" id="PTHR10762:SF2">
    <property type="entry name" value="2-(3-AMINO-3-CARBOXYPROPYL)HISTIDINE SYNTHASE SUBUNIT 2"/>
    <property type="match status" value="1"/>
</dbReference>
<keyword evidence="6 12" id="KW-0963">Cytoplasm</keyword>
<dbReference type="Pfam" id="PF01866">
    <property type="entry name" value="Diphthamide_syn"/>
    <property type="match status" value="1"/>
</dbReference>
<evidence type="ECO:0000256" key="6">
    <source>
        <dbReference type="ARBA" id="ARBA00022490"/>
    </source>
</evidence>
<keyword evidence="8 12" id="KW-0408">Iron</keyword>
<dbReference type="PANTHER" id="PTHR10762">
    <property type="entry name" value="DIPHTHAMIDE BIOSYNTHESIS PROTEIN"/>
    <property type="match status" value="1"/>
</dbReference>
<proteinExistence type="inferred from homology"/>
<accession>A0AAW0Z5D0</accession>
<evidence type="ECO:0000256" key="12">
    <source>
        <dbReference type="RuleBase" id="RU364133"/>
    </source>
</evidence>
<evidence type="ECO:0000256" key="9">
    <source>
        <dbReference type="ARBA" id="ARBA00023014"/>
    </source>
</evidence>
<organism evidence="14 15">
    <name type="scientific">Kwoniella newhampshirensis</name>
    <dbReference type="NCBI Taxonomy" id="1651941"/>
    <lineage>
        <taxon>Eukaryota</taxon>
        <taxon>Fungi</taxon>
        <taxon>Dikarya</taxon>
        <taxon>Basidiomycota</taxon>
        <taxon>Agaricomycotina</taxon>
        <taxon>Tremellomycetes</taxon>
        <taxon>Tremellales</taxon>
        <taxon>Cryptococcaceae</taxon>
        <taxon>Kwoniella</taxon>
    </lineage>
</organism>
<dbReference type="SFLD" id="SFLDG01121">
    <property type="entry name" value="Diphthamide_biosynthesis"/>
    <property type="match status" value="1"/>
</dbReference>
<dbReference type="GO" id="GO:0005737">
    <property type="term" value="C:cytoplasm"/>
    <property type="evidence" value="ECO:0007669"/>
    <property type="project" value="UniProtKB-SubCell"/>
</dbReference>
<dbReference type="InterPro" id="IPR042265">
    <property type="entry name" value="DPH1/DPH2_3"/>
</dbReference>
<dbReference type="InterPro" id="IPR010014">
    <property type="entry name" value="DHP2"/>
</dbReference>
<evidence type="ECO:0000256" key="11">
    <source>
        <dbReference type="ARBA" id="ARBA00054092"/>
    </source>
</evidence>
<evidence type="ECO:0000256" key="4">
    <source>
        <dbReference type="ARBA" id="ARBA00006179"/>
    </source>
</evidence>
<dbReference type="GO" id="GO:0051536">
    <property type="term" value="F:iron-sulfur cluster binding"/>
    <property type="evidence" value="ECO:0007669"/>
    <property type="project" value="UniProtKB-KW"/>
</dbReference>
<comment type="pathway">
    <text evidence="3 12">Protein modification; peptidyl-diphthamide biosynthesis.</text>
</comment>
<keyword evidence="15" id="KW-1185">Reference proteome</keyword>
<feature type="compositionally biased region" description="Acidic residues" evidence="13">
    <location>
        <begin position="441"/>
        <end position="452"/>
    </location>
</feature>
<comment type="function">
    <text evidence="11">Required for the first step of diphthamide biosynthesis, a post-translational modification of histidine which occurs in elongation factor 2. DPH1 and DPH2 transfer a 3-amino-3-carboxypropyl (ACP) group from S-adenosyl-L-methionine (SAM) to a histidine residue, the reaction is assisted by a reduction system comprising DPH3 and a NADH-dependent reductase, predominantly CBR1. Facilitates the reduction of the catalytic iron-sulfur cluster found in the DPH1 subunit.</text>
</comment>
<comment type="subcellular location">
    <subcellularLocation>
        <location evidence="2 12">Cytoplasm</location>
    </subcellularLocation>
</comment>
<dbReference type="InterPro" id="IPR016435">
    <property type="entry name" value="DPH1/DPH2"/>
</dbReference>
<dbReference type="GO" id="GO:0017183">
    <property type="term" value="P:protein histidyl modification to diphthamide"/>
    <property type="evidence" value="ECO:0007669"/>
    <property type="project" value="InterPro"/>
</dbReference>
<dbReference type="AlphaFoldDB" id="A0AAW0Z5D0"/>
<keyword evidence="9 12" id="KW-0411">Iron-sulfur</keyword>
<comment type="function">
    <text evidence="12">Required for the first step of diphthamide biosynthesis, a post-translational modification of histidine which occurs in elongation factor 2. DPH1 and DPH2 transfer a 3-amino-3-carboxypropyl (ACP) group from S-adenosyl-L-methionine (SAM) to a histidine residue, the reaction is assisted by a reduction system comprising DPH3 and a NADH-dependent reductase. Facilitates the reduction of the catalytic iron-sulfur cluster found in the DPH1 subunit.</text>
</comment>
<evidence type="ECO:0000256" key="3">
    <source>
        <dbReference type="ARBA" id="ARBA00005156"/>
    </source>
</evidence>
<dbReference type="Gene3D" id="3.40.50.11840">
    <property type="entry name" value="Diphthamide synthesis DPH1/DPH2 domain 1"/>
    <property type="match status" value="1"/>
</dbReference>
<evidence type="ECO:0000256" key="13">
    <source>
        <dbReference type="SAM" id="MobiDB-lite"/>
    </source>
</evidence>
<dbReference type="KEGG" id="kne:92178579"/>
<evidence type="ECO:0000256" key="7">
    <source>
        <dbReference type="ARBA" id="ARBA00022723"/>
    </source>
</evidence>
<comment type="subunit">
    <text evidence="10">Component of the 2-(3-amino-3-carboxypropyl)histidine synthase complex composed of DPH1, DPH2, DPH3 and a NADH-dependent reductase, predominantly CBR1.</text>
</comment>
<dbReference type="FunFam" id="3.40.50.11860:FF:000001">
    <property type="entry name" value="2-(3-amino-3-carboxypropyl)histidine synthase subunit 2"/>
    <property type="match status" value="1"/>
</dbReference>
<dbReference type="SFLD" id="SFLDF00408">
    <property type="entry name" value="Diphthamide_biosynthesis_famil"/>
    <property type="match status" value="1"/>
</dbReference>
<comment type="caution">
    <text evidence="14">The sequence shown here is derived from an EMBL/GenBank/DDBJ whole genome shotgun (WGS) entry which is preliminary data.</text>
</comment>
<evidence type="ECO:0000256" key="5">
    <source>
        <dbReference type="ARBA" id="ARBA00021914"/>
    </source>
</evidence>
<name>A0AAW0Z5D0_9TREE</name>
<dbReference type="NCBIfam" id="TIGR00322">
    <property type="entry name" value="diphth2_R"/>
    <property type="match status" value="1"/>
</dbReference>
<reference evidence="14 15" key="1">
    <citation type="journal article" date="2024" name="bioRxiv">
        <title>Comparative genomics of Cryptococcus and Kwoniella reveals pathogenesis evolution and contrasting karyotype dynamics via intercentromeric recombination or chromosome fusion.</title>
        <authorList>
            <person name="Coelho M.A."/>
            <person name="David-Palma M."/>
            <person name="Shea T."/>
            <person name="Bowers K."/>
            <person name="McGinley-Smith S."/>
            <person name="Mohammad A.W."/>
            <person name="Gnirke A."/>
            <person name="Yurkov A.M."/>
            <person name="Nowrousian M."/>
            <person name="Sun S."/>
            <person name="Cuomo C.A."/>
            <person name="Heitman J."/>
        </authorList>
    </citation>
    <scope>NUCLEOTIDE SEQUENCE [LARGE SCALE GENOMIC DNA]</scope>
    <source>
        <strain evidence="14 15">CBS 13917</strain>
    </source>
</reference>